<dbReference type="SUPFAM" id="SSF51735">
    <property type="entry name" value="NAD(P)-binding Rossmann-fold domains"/>
    <property type="match status" value="1"/>
</dbReference>
<evidence type="ECO:0000256" key="1">
    <source>
        <dbReference type="ARBA" id="ARBA00023002"/>
    </source>
</evidence>
<sequence>MRSYGVNVDKAPVITILHGGRPPEPGALARVAERAELRWTDAAGLPAALPGTDVLFVLDFGTDALPAAWPRENPPRWVHMGSTGVDAAMFPALISSDVVVTNTRGVFDAAIAEYVLGQIIGFAKDFGGALLRQHRREWEHRETERVAGASVLIVGTGGIGRAIARLLRAVGMRVSAIGRRERTGDPDFGTVGTDLRAELPHADYVVAVAPLTERTRHLFDAAAFAAMKPHARFVNVGRGELVVTGALVDALRTGAIAGAALDVVDPEPLPAEHPLWTLPGVRITPHNSGDWVGWSGAILSAFADNFDNWVAGRPLRNVVDKQLGYVPG</sequence>
<evidence type="ECO:0000259" key="3">
    <source>
        <dbReference type="Pfam" id="PF02826"/>
    </source>
</evidence>
<protein>
    <submittedName>
        <fullName evidence="4">D-2-hydroxyacid dehydrogenase</fullName>
    </submittedName>
</protein>
<evidence type="ECO:0000313" key="5">
    <source>
        <dbReference type="Proteomes" id="UP001595696"/>
    </source>
</evidence>
<feature type="domain" description="D-isomer specific 2-hydroxyacid dehydrogenase NAD-binding" evidence="3">
    <location>
        <begin position="117"/>
        <end position="287"/>
    </location>
</feature>
<reference evidence="5" key="1">
    <citation type="journal article" date="2019" name="Int. J. Syst. Evol. Microbiol.">
        <title>The Global Catalogue of Microorganisms (GCM) 10K type strain sequencing project: providing services to taxonomists for standard genome sequencing and annotation.</title>
        <authorList>
            <consortium name="The Broad Institute Genomics Platform"/>
            <consortium name="The Broad Institute Genome Sequencing Center for Infectious Disease"/>
            <person name="Wu L."/>
            <person name="Ma J."/>
        </authorList>
    </citation>
    <scope>NUCLEOTIDE SEQUENCE [LARGE SCALE GENOMIC DNA]</scope>
    <source>
        <strain evidence="5">CGMCC 4.7330</strain>
    </source>
</reference>
<keyword evidence="2" id="KW-0520">NAD</keyword>
<comment type="caution">
    <text evidence="4">The sequence shown here is derived from an EMBL/GenBank/DDBJ whole genome shotgun (WGS) entry which is preliminary data.</text>
</comment>
<dbReference type="Pfam" id="PF02826">
    <property type="entry name" value="2-Hacid_dh_C"/>
    <property type="match status" value="1"/>
</dbReference>
<gene>
    <name evidence="4" type="ORF">ACFO0B_08210</name>
</gene>
<dbReference type="InterPro" id="IPR036291">
    <property type="entry name" value="NAD(P)-bd_dom_sf"/>
</dbReference>
<evidence type="ECO:0000256" key="2">
    <source>
        <dbReference type="ARBA" id="ARBA00023027"/>
    </source>
</evidence>
<dbReference type="Gene3D" id="3.40.50.720">
    <property type="entry name" value="NAD(P)-binding Rossmann-like Domain"/>
    <property type="match status" value="2"/>
</dbReference>
<accession>A0ABV8DQQ0</accession>
<keyword evidence="5" id="KW-1185">Reference proteome</keyword>
<dbReference type="PANTHER" id="PTHR43333">
    <property type="entry name" value="2-HACID_DH_C DOMAIN-CONTAINING PROTEIN"/>
    <property type="match status" value="1"/>
</dbReference>
<dbReference type="EMBL" id="JBHSAX010000007">
    <property type="protein sequence ID" value="MFC3961969.1"/>
    <property type="molecule type" value="Genomic_DNA"/>
</dbReference>
<dbReference type="RefSeq" id="WP_378611725.1">
    <property type="nucleotide sequence ID" value="NZ_JBHSAX010000007.1"/>
</dbReference>
<evidence type="ECO:0000313" key="4">
    <source>
        <dbReference type="EMBL" id="MFC3961969.1"/>
    </source>
</evidence>
<dbReference type="SUPFAM" id="SSF52283">
    <property type="entry name" value="Formate/glycerate dehydrogenase catalytic domain-like"/>
    <property type="match status" value="1"/>
</dbReference>
<name>A0ABV8DQQ0_9NOCA</name>
<dbReference type="CDD" id="cd05300">
    <property type="entry name" value="2-Hacid_dh_1"/>
    <property type="match status" value="1"/>
</dbReference>
<dbReference type="Proteomes" id="UP001595696">
    <property type="component" value="Unassembled WGS sequence"/>
</dbReference>
<proteinExistence type="predicted"/>
<keyword evidence="1" id="KW-0560">Oxidoreductase</keyword>
<dbReference type="PANTHER" id="PTHR43333:SF1">
    <property type="entry name" value="D-ISOMER SPECIFIC 2-HYDROXYACID DEHYDROGENASE NAD-BINDING DOMAIN-CONTAINING PROTEIN"/>
    <property type="match status" value="1"/>
</dbReference>
<dbReference type="InterPro" id="IPR006140">
    <property type="entry name" value="D-isomer_DH_NAD-bd"/>
</dbReference>
<organism evidence="4 5">
    <name type="scientific">Nocardia jiangsuensis</name>
    <dbReference type="NCBI Taxonomy" id="1691563"/>
    <lineage>
        <taxon>Bacteria</taxon>
        <taxon>Bacillati</taxon>
        <taxon>Actinomycetota</taxon>
        <taxon>Actinomycetes</taxon>
        <taxon>Mycobacteriales</taxon>
        <taxon>Nocardiaceae</taxon>
        <taxon>Nocardia</taxon>
    </lineage>
</organism>